<dbReference type="PANTHER" id="PTHR43268:SF6">
    <property type="entry name" value="THIOSULFATE SULFURTRANSFERASE_RHODANESE-LIKE DOMAIN-CONTAINING PROTEIN 2"/>
    <property type="match status" value="1"/>
</dbReference>
<keyword evidence="3" id="KW-1185">Reference proteome</keyword>
<dbReference type="InterPro" id="IPR040503">
    <property type="entry name" value="TRHO_N"/>
</dbReference>
<dbReference type="Pfam" id="PF17773">
    <property type="entry name" value="UPF0176_N"/>
    <property type="match status" value="1"/>
</dbReference>
<evidence type="ECO:0000313" key="3">
    <source>
        <dbReference type="Proteomes" id="UP000516437"/>
    </source>
</evidence>
<dbReference type="OrthoDB" id="25002at2759"/>
<gene>
    <name evidence="2" type="ORF">CJ030_MR2G019457</name>
</gene>
<dbReference type="AlphaFoldDB" id="A0A6A1WH03"/>
<proteinExistence type="predicted"/>
<dbReference type="EMBL" id="RXIC02000020">
    <property type="protein sequence ID" value="KAB1222938.1"/>
    <property type="molecule type" value="Genomic_DNA"/>
</dbReference>
<reference evidence="2 3" key="1">
    <citation type="journal article" date="2019" name="Plant Biotechnol. J.">
        <title>The red bayberry genome and genetic basis of sex determination.</title>
        <authorList>
            <person name="Jia H.M."/>
            <person name="Jia H.J."/>
            <person name="Cai Q.L."/>
            <person name="Wang Y."/>
            <person name="Zhao H.B."/>
            <person name="Yang W.F."/>
            <person name="Wang G.Y."/>
            <person name="Li Y.H."/>
            <person name="Zhan D.L."/>
            <person name="Shen Y.T."/>
            <person name="Niu Q.F."/>
            <person name="Chang L."/>
            <person name="Qiu J."/>
            <person name="Zhao L."/>
            <person name="Xie H.B."/>
            <person name="Fu W.Y."/>
            <person name="Jin J."/>
            <person name="Li X.W."/>
            <person name="Jiao Y."/>
            <person name="Zhou C.C."/>
            <person name="Tu T."/>
            <person name="Chai C.Y."/>
            <person name="Gao J.L."/>
            <person name="Fan L.J."/>
            <person name="van de Weg E."/>
            <person name="Wang J.Y."/>
            <person name="Gao Z.S."/>
        </authorList>
    </citation>
    <scope>NUCLEOTIDE SEQUENCE [LARGE SCALE GENOMIC DNA]</scope>
    <source>
        <tissue evidence="2">Leaves</tissue>
    </source>
</reference>
<sequence>MAETHAEDQDQEQYGVLLYYKYADMPDLDELVAFYESNCNSLGLLGRVRLSPQGVNVTVGGKLSLLEKHIAAVMSNVLFEGTDFKLATCDRPVNDNVAKECGFTALSIRVVQGLGTKSNQFLTTR</sequence>
<dbReference type="Gene3D" id="3.30.70.100">
    <property type="match status" value="1"/>
</dbReference>
<name>A0A6A1WH03_9ROSI</name>
<dbReference type="Proteomes" id="UP000516437">
    <property type="component" value="Chromosome 2"/>
</dbReference>
<feature type="domain" description="tRNA uridine(34) hydroxylase N-terminal" evidence="1">
    <location>
        <begin position="14"/>
        <end position="111"/>
    </location>
</feature>
<evidence type="ECO:0000259" key="1">
    <source>
        <dbReference type="Pfam" id="PF17773"/>
    </source>
</evidence>
<evidence type="ECO:0000313" key="2">
    <source>
        <dbReference type="EMBL" id="KAB1222938.1"/>
    </source>
</evidence>
<dbReference type="PANTHER" id="PTHR43268">
    <property type="entry name" value="THIOSULFATE SULFURTRANSFERASE/RHODANESE-LIKE DOMAIN-CONTAINING PROTEIN 2"/>
    <property type="match status" value="1"/>
</dbReference>
<protein>
    <submittedName>
        <fullName evidence="2">Rhodanese-like domain-containing protein 6</fullName>
    </submittedName>
</protein>
<organism evidence="2 3">
    <name type="scientific">Morella rubra</name>
    <name type="common">Chinese bayberry</name>
    <dbReference type="NCBI Taxonomy" id="262757"/>
    <lineage>
        <taxon>Eukaryota</taxon>
        <taxon>Viridiplantae</taxon>
        <taxon>Streptophyta</taxon>
        <taxon>Embryophyta</taxon>
        <taxon>Tracheophyta</taxon>
        <taxon>Spermatophyta</taxon>
        <taxon>Magnoliopsida</taxon>
        <taxon>eudicotyledons</taxon>
        <taxon>Gunneridae</taxon>
        <taxon>Pentapetalae</taxon>
        <taxon>rosids</taxon>
        <taxon>fabids</taxon>
        <taxon>Fagales</taxon>
        <taxon>Myricaceae</taxon>
        <taxon>Morella</taxon>
    </lineage>
</organism>
<dbReference type="FunFam" id="3.30.70.100:FF:000045">
    <property type="entry name" value="Rhodanese-like domain-containing protein 6"/>
    <property type="match status" value="1"/>
</dbReference>
<dbReference type="InterPro" id="IPR020936">
    <property type="entry name" value="TrhO"/>
</dbReference>
<comment type="caution">
    <text evidence="2">The sequence shown here is derived from an EMBL/GenBank/DDBJ whole genome shotgun (WGS) entry which is preliminary data.</text>
</comment>
<accession>A0A6A1WH03</accession>